<dbReference type="PROSITE" id="PS50110">
    <property type="entry name" value="RESPONSE_REGULATORY"/>
    <property type="match status" value="1"/>
</dbReference>
<keyword evidence="1 5" id="KW-0597">Phosphoprotein</keyword>
<feature type="domain" description="HTH luxR-type" evidence="6">
    <location>
        <begin position="137"/>
        <end position="202"/>
    </location>
</feature>
<dbReference type="STRING" id="554083.BKD30_14110"/>
<evidence type="ECO:0000313" key="9">
    <source>
        <dbReference type="Proteomes" id="UP000187085"/>
    </source>
</evidence>
<dbReference type="SMART" id="SM00448">
    <property type="entry name" value="REC"/>
    <property type="match status" value="1"/>
</dbReference>
<dbReference type="InterPro" id="IPR000792">
    <property type="entry name" value="Tscrpt_reg_LuxR_C"/>
</dbReference>
<dbReference type="PRINTS" id="PR00038">
    <property type="entry name" value="HTHLUXR"/>
</dbReference>
<dbReference type="PANTHER" id="PTHR43214">
    <property type="entry name" value="TWO-COMPONENT RESPONSE REGULATOR"/>
    <property type="match status" value="1"/>
</dbReference>
<dbReference type="GO" id="GO:0003677">
    <property type="term" value="F:DNA binding"/>
    <property type="evidence" value="ECO:0007669"/>
    <property type="project" value="UniProtKB-KW"/>
</dbReference>
<dbReference type="OrthoDB" id="9808843at2"/>
<dbReference type="SMART" id="SM00421">
    <property type="entry name" value="HTH_LUXR"/>
    <property type="match status" value="1"/>
</dbReference>
<dbReference type="PROSITE" id="PS50043">
    <property type="entry name" value="HTH_LUXR_2"/>
    <property type="match status" value="1"/>
</dbReference>
<evidence type="ECO:0000313" key="8">
    <source>
        <dbReference type="EMBL" id="OMH23170.1"/>
    </source>
</evidence>
<dbReference type="SUPFAM" id="SSF46894">
    <property type="entry name" value="C-terminal effector domain of the bipartite response regulators"/>
    <property type="match status" value="1"/>
</dbReference>
<feature type="modified residue" description="4-aspartylphosphate" evidence="5">
    <location>
        <position position="53"/>
    </location>
</feature>
<reference evidence="8 9" key="1">
    <citation type="submission" date="2016-12" db="EMBL/GenBank/DDBJ databases">
        <title>Draft genome of Tersicoccus phoenicis 1P05MA.</title>
        <authorList>
            <person name="Nakajima Y."/>
            <person name="Yoshizawa S."/>
            <person name="Nakamura K."/>
            <person name="Ogura Y."/>
            <person name="Hayashi T."/>
            <person name="Kogure K."/>
        </authorList>
    </citation>
    <scope>NUCLEOTIDE SEQUENCE [LARGE SCALE GENOMIC DNA]</scope>
    <source>
        <strain evidence="8 9">1p05MA</strain>
    </source>
</reference>
<dbReference type="Pfam" id="PF00196">
    <property type="entry name" value="GerE"/>
    <property type="match status" value="1"/>
</dbReference>
<accession>A0A1R1L6K7</accession>
<dbReference type="Proteomes" id="UP000187085">
    <property type="component" value="Unassembled WGS sequence"/>
</dbReference>
<dbReference type="InterPro" id="IPR011006">
    <property type="entry name" value="CheY-like_superfamily"/>
</dbReference>
<sequence length="207" mass="21769">MRVLIADDHPVIRAGLTALFDTEQDIEVAGAVGTTAAAVAAVRELAPDVVLMDLQFDHRFEGAEATRTLRALPDPPAVLVLTNFDTDSDIVSAIEAGAAGYLLKDAPPGEIVAAVRAAAVGQTALAPAVASRLLTRMRERPTALSSRELQVLDLVARGHSNTEVAGELYVSETTVKSHLAHIYPKLGVSSRTAAVAAARRAGYLRRG</sequence>
<dbReference type="CDD" id="cd17535">
    <property type="entry name" value="REC_NarL-like"/>
    <property type="match status" value="1"/>
</dbReference>
<evidence type="ECO:0000259" key="6">
    <source>
        <dbReference type="PROSITE" id="PS50043"/>
    </source>
</evidence>
<gene>
    <name evidence="8" type="ORF">BKD30_14110</name>
</gene>
<evidence type="ECO:0000256" key="3">
    <source>
        <dbReference type="ARBA" id="ARBA00023125"/>
    </source>
</evidence>
<protein>
    <submittedName>
        <fullName evidence="8">DNA-binding response regulator</fullName>
    </submittedName>
</protein>
<feature type="domain" description="Response regulatory" evidence="7">
    <location>
        <begin position="2"/>
        <end position="119"/>
    </location>
</feature>
<evidence type="ECO:0000259" key="7">
    <source>
        <dbReference type="PROSITE" id="PS50110"/>
    </source>
</evidence>
<evidence type="ECO:0000256" key="2">
    <source>
        <dbReference type="ARBA" id="ARBA00023015"/>
    </source>
</evidence>
<dbReference type="Gene3D" id="3.40.50.2300">
    <property type="match status" value="1"/>
</dbReference>
<evidence type="ECO:0000256" key="4">
    <source>
        <dbReference type="ARBA" id="ARBA00023163"/>
    </source>
</evidence>
<keyword evidence="3 8" id="KW-0238">DNA-binding</keyword>
<dbReference type="SUPFAM" id="SSF52172">
    <property type="entry name" value="CheY-like"/>
    <property type="match status" value="1"/>
</dbReference>
<dbReference type="AlphaFoldDB" id="A0A1R1L6K7"/>
<dbReference type="PANTHER" id="PTHR43214:SF24">
    <property type="entry name" value="TRANSCRIPTIONAL REGULATORY PROTEIN NARL-RELATED"/>
    <property type="match status" value="1"/>
</dbReference>
<name>A0A1R1L6K7_9MICC</name>
<dbReference type="InterPro" id="IPR001789">
    <property type="entry name" value="Sig_transdc_resp-reg_receiver"/>
</dbReference>
<comment type="caution">
    <text evidence="8">The sequence shown here is derived from an EMBL/GenBank/DDBJ whole genome shotgun (WGS) entry which is preliminary data.</text>
</comment>
<keyword evidence="9" id="KW-1185">Reference proteome</keyword>
<dbReference type="InterPro" id="IPR058245">
    <property type="entry name" value="NreC/VraR/RcsB-like_REC"/>
</dbReference>
<dbReference type="InterPro" id="IPR039420">
    <property type="entry name" value="WalR-like"/>
</dbReference>
<evidence type="ECO:0000256" key="5">
    <source>
        <dbReference type="PROSITE-ProRule" id="PRU00169"/>
    </source>
</evidence>
<dbReference type="GO" id="GO:0000160">
    <property type="term" value="P:phosphorelay signal transduction system"/>
    <property type="evidence" value="ECO:0007669"/>
    <property type="project" value="InterPro"/>
</dbReference>
<keyword evidence="2" id="KW-0805">Transcription regulation</keyword>
<evidence type="ECO:0000256" key="1">
    <source>
        <dbReference type="ARBA" id="ARBA00022553"/>
    </source>
</evidence>
<proteinExistence type="predicted"/>
<dbReference type="PROSITE" id="PS00622">
    <property type="entry name" value="HTH_LUXR_1"/>
    <property type="match status" value="1"/>
</dbReference>
<dbReference type="GO" id="GO:0006355">
    <property type="term" value="P:regulation of DNA-templated transcription"/>
    <property type="evidence" value="ECO:0007669"/>
    <property type="project" value="InterPro"/>
</dbReference>
<dbReference type="CDD" id="cd06170">
    <property type="entry name" value="LuxR_C_like"/>
    <property type="match status" value="1"/>
</dbReference>
<dbReference type="InterPro" id="IPR016032">
    <property type="entry name" value="Sig_transdc_resp-reg_C-effctor"/>
</dbReference>
<keyword evidence="4" id="KW-0804">Transcription</keyword>
<organism evidence="8 9">
    <name type="scientific">Tersicoccus phoenicis</name>
    <dbReference type="NCBI Taxonomy" id="554083"/>
    <lineage>
        <taxon>Bacteria</taxon>
        <taxon>Bacillati</taxon>
        <taxon>Actinomycetota</taxon>
        <taxon>Actinomycetes</taxon>
        <taxon>Micrococcales</taxon>
        <taxon>Micrococcaceae</taxon>
        <taxon>Tersicoccus</taxon>
    </lineage>
</organism>
<dbReference type="Pfam" id="PF00072">
    <property type="entry name" value="Response_reg"/>
    <property type="match status" value="1"/>
</dbReference>
<dbReference type="EMBL" id="MRDE01000080">
    <property type="protein sequence ID" value="OMH23170.1"/>
    <property type="molecule type" value="Genomic_DNA"/>
</dbReference>